<dbReference type="PANTHER" id="PTHR45339:SF1">
    <property type="entry name" value="HYBRID SIGNAL TRANSDUCTION HISTIDINE KINASE J"/>
    <property type="match status" value="1"/>
</dbReference>
<dbReference type="SUPFAM" id="SSF48452">
    <property type="entry name" value="TPR-like"/>
    <property type="match status" value="1"/>
</dbReference>
<dbReference type="Gene3D" id="1.10.287.130">
    <property type="match status" value="1"/>
</dbReference>
<evidence type="ECO:0000256" key="2">
    <source>
        <dbReference type="ARBA" id="ARBA00012438"/>
    </source>
</evidence>
<feature type="repeat" description="TPR" evidence="6">
    <location>
        <begin position="158"/>
        <end position="191"/>
    </location>
</feature>
<dbReference type="Proteomes" id="UP001596977">
    <property type="component" value="Unassembled WGS sequence"/>
</dbReference>
<dbReference type="Pfam" id="PF13424">
    <property type="entry name" value="TPR_12"/>
    <property type="match status" value="1"/>
</dbReference>
<evidence type="ECO:0000256" key="4">
    <source>
        <dbReference type="ARBA" id="ARBA00023012"/>
    </source>
</evidence>
<evidence type="ECO:0000313" key="13">
    <source>
        <dbReference type="Proteomes" id="UP001596977"/>
    </source>
</evidence>
<feature type="region of interest" description="Disordered" evidence="7">
    <location>
        <begin position="801"/>
        <end position="820"/>
    </location>
</feature>
<evidence type="ECO:0000259" key="10">
    <source>
        <dbReference type="PROSITE" id="PS50109"/>
    </source>
</evidence>
<evidence type="ECO:0000256" key="8">
    <source>
        <dbReference type="SAM" id="Phobius"/>
    </source>
</evidence>
<dbReference type="InterPro" id="IPR019734">
    <property type="entry name" value="TPR_rpt"/>
</dbReference>
<dbReference type="PANTHER" id="PTHR45339">
    <property type="entry name" value="HYBRID SIGNAL TRANSDUCTION HISTIDINE KINASE J"/>
    <property type="match status" value="1"/>
</dbReference>
<dbReference type="CDD" id="cd16922">
    <property type="entry name" value="HATPase_EvgS-ArcB-TorS-like"/>
    <property type="match status" value="1"/>
</dbReference>
<feature type="domain" description="Response regulatory" evidence="11">
    <location>
        <begin position="684"/>
        <end position="803"/>
    </location>
</feature>
<dbReference type="SMART" id="SM00028">
    <property type="entry name" value="TPR"/>
    <property type="match status" value="3"/>
</dbReference>
<feature type="signal peptide" evidence="9">
    <location>
        <begin position="1"/>
        <end position="27"/>
    </location>
</feature>
<dbReference type="PROSITE" id="PS50110">
    <property type="entry name" value="RESPONSE_REGULATORY"/>
    <property type="match status" value="1"/>
</dbReference>
<dbReference type="EMBL" id="JBHTJG010000002">
    <property type="protein sequence ID" value="MFD0946165.1"/>
    <property type="molecule type" value="Genomic_DNA"/>
</dbReference>
<keyword evidence="4" id="KW-0902">Two-component regulatory system</keyword>
<keyword evidence="13" id="KW-1185">Reference proteome</keyword>
<keyword evidence="8" id="KW-0472">Membrane</keyword>
<evidence type="ECO:0000256" key="9">
    <source>
        <dbReference type="SAM" id="SignalP"/>
    </source>
</evidence>
<evidence type="ECO:0000256" key="3">
    <source>
        <dbReference type="ARBA" id="ARBA00022553"/>
    </source>
</evidence>
<dbReference type="Pfam" id="PF00512">
    <property type="entry name" value="HisKA"/>
    <property type="match status" value="1"/>
</dbReference>
<dbReference type="PRINTS" id="PR00344">
    <property type="entry name" value="BCTRLSENSOR"/>
</dbReference>
<dbReference type="Pfam" id="PF02518">
    <property type="entry name" value="HATPase_c"/>
    <property type="match status" value="1"/>
</dbReference>
<evidence type="ECO:0000256" key="5">
    <source>
        <dbReference type="PROSITE-ProRule" id="PRU00169"/>
    </source>
</evidence>
<keyword evidence="12" id="KW-0547">Nucleotide-binding</keyword>
<comment type="caution">
    <text evidence="5">Lacks conserved residue(s) required for the propagation of feature annotation.</text>
</comment>
<dbReference type="SMART" id="SM00387">
    <property type="entry name" value="HATPase_c"/>
    <property type="match status" value="1"/>
</dbReference>
<keyword evidence="12" id="KW-0067">ATP-binding</keyword>
<dbReference type="InterPro" id="IPR005467">
    <property type="entry name" value="His_kinase_dom"/>
</dbReference>
<dbReference type="SUPFAM" id="SSF55874">
    <property type="entry name" value="ATPase domain of HSP90 chaperone/DNA topoisomerase II/histidine kinase"/>
    <property type="match status" value="1"/>
</dbReference>
<dbReference type="InterPro" id="IPR004358">
    <property type="entry name" value="Sig_transdc_His_kin-like_C"/>
</dbReference>
<keyword evidence="8" id="KW-0812">Transmembrane</keyword>
<comment type="catalytic activity">
    <reaction evidence="1">
        <text>ATP + protein L-histidine = ADP + protein N-phospho-L-histidine.</text>
        <dbReference type="EC" id="2.7.13.3"/>
    </reaction>
</comment>
<dbReference type="InterPro" id="IPR036097">
    <property type="entry name" value="HisK_dim/P_sf"/>
</dbReference>
<evidence type="ECO:0000259" key="11">
    <source>
        <dbReference type="PROSITE" id="PS50110"/>
    </source>
</evidence>
<feature type="domain" description="Histidine kinase" evidence="10">
    <location>
        <begin position="449"/>
        <end position="669"/>
    </location>
</feature>
<keyword evidence="6" id="KW-0802">TPR repeat</keyword>
<dbReference type="InterPro" id="IPR011990">
    <property type="entry name" value="TPR-like_helical_dom_sf"/>
</dbReference>
<dbReference type="InterPro" id="IPR001789">
    <property type="entry name" value="Sig_transdc_resp-reg_receiver"/>
</dbReference>
<evidence type="ECO:0000256" key="7">
    <source>
        <dbReference type="SAM" id="MobiDB-lite"/>
    </source>
</evidence>
<name>A0ABW3H665_9SPHN</name>
<reference evidence="13" key="1">
    <citation type="journal article" date="2019" name="Int. J. Syst. Evol. Microbiol.">
        <title>The Global Catalogue of Microorganisms (GCM) 10K type strain sequencing project: providing services to taxonomists for standard genome sequencing and annotation.</title>
        <authorList>
            <consortium name="The Broad Institute Genomics Platform"/>
            <consortium name="The Broad Institute Genome Sequencing Center for Infectious Disease"/>
            <person name="Wu L."/>
            <person name="Ma J."/>
        </authorList>
    </citation>
    <scope>NUCLEOTIDE SEQUENCE [LARGE SCALE GENOMIC DNA]</scope>
    <source>
        <strain evidence="13">CCUG 62982</strain>
    </source>
</reference>
<dbReference type="GO" id="GO:0005524">
    <property type="term" value="F:ATP binding"/>
    <property type="evidence" value="ECO:0007669"/>
    <property type="project" value="UniProtKB-KW"/>
</dbReference>
<keyword evidence="9" id="KW-0732">Signal</keyword>
<evidence type="ECO:0000256" key="1">
    <source>
        <dbReference type="ARBA" id="ARBA00000085"/>
    </source>
</evidence>
<proteinExistence type="predicted"/>
<dbReference type="Gene3D" id="1.25.40.10">
    <property type="entry name" value="Tetratricopeptide repeat domain"/>
    <property type="match status" value="2"/>
</dbReference>
<keyword evidence="3" id="KW-0597">Phosphoprotein</keyword>
<keyword evidence="8" id="KW-1133">Transmembrane helix</keyword>
<dbReference type="InterPro" id="IPR036890">
    <property type="entry name" value="HATPase_C_sf"/>
</dbReference>
<organism evidence="12 13">
    <name type="scientific">Sphingomonas canadensis</name>
    <dbReference type="NCBI Taxonomy" id="1219257"/>
    <lineage>
        <taxon>Bacteria</taxon>
        <taxon>Pseudomonadati</taxon>
        <taxon>Pseudomonadota</taxon>
        <taxon>Alphaproteobacteria</taxon>
        <taxon>Sphingomonadales</taxon>
        <taxon>Sphingomonadaceae</taxon>
        <taxon>Sphingomonas</taxon>
    </lineage>
</organism>
<gene>
    <name evidence="12" type="ORF">ACFQ1E_07445</name>
</gene>
<feature type="transmembrane region" description="Helical" evidence="8">
    <location>
        <begin position="393"/>
        <end position="413"/>
    </location>
</feature>
<accession>A0ABW3H665</accession>
<dbReference type="PROSITE" id="PS50005">
    <property type="entry name" value="TPR"/>
    <property type="match status" value="1"/>
</dbReference>
<dbReference type="SUPFAM" id="SSF47384">
    <property type="entry name" value="Homodimeric domain of signal transducing histidine kinase"/>
    <property type="match status" value="1"/>
</dbReference>
<protein>
    <recommendedName>
        <fullName evidence="2">histidine kinase</fullName>
        <ecNumber evidence="2">2.7.13.3</ecNumber>
    </recommendedName>
</protein>
<dbReference type="InterPro" id="IPR003594">
    <property type="entry name" value="HATPase_dom"/>
</dbReference>
<dbReference type="RefSeq" id="WP_264943054.1">
    <property type="nucleotide sequence ID" value="NZ_JAPDRA010000002.1"/>
</dbReference>
<dbReference type="InterPro" id="IPR003661">
    <property type="entry name" value="HisK_dim/P_dom"/>
</dbReference>
<dbReference type="EC" id="2.7.13.3" evidence="2"/>
<dbReference type="PROSITE" id="PS50109">
    <property type="entry name" value="HIS_KIN"/>
    <property type="match status" value="1"/>
</dbReference>
<comment type="caution">
    <text evidence="12">The sequence shown here is derived from an EMBL/GenBank/DDBJ whole genome shotgun (WGS) entry which is preliminary data.</text>
</comment>
<dbReference type="CDD" id="cd00082">
    <property type="entry name" value="HisKA"/>
    <property type="match status" value="1"/>
</dbReference>
<dbReference type="SMART" id="SM00388">
    <property type="entry name" value="HisKA"/>
    <property type="match status" value="1"/>
</dbReference>
<sequence length="820" mass="88348">MRGALRLFSAALLWLAALAAIPGAALAQPFPKPVEDAFAAAKAEMMTDQQATLRHVAQAEALAAKLPDERQRVLALATARWLAGEAHLRSNAPDKAAPLLAQGLALVNGIREPIKLRGDLLMSQGALFMQRDQAAEALSNFQQAYYIFREVKEPRSQAIAYQNMATLYSTANDNEKAEQYLREAAELFDGDPMLSLSLHNNRGNVLLVLERYPEAEAEHLKAVEIARKLGKPLLEARVLVNLVRSQVNMRKFADAERTLARGFALIRDADAPPMLRRHLLATSARMAADRGNWRRATELIRDAFDGVDLKTTSIDYRNAHLYAHEIFSHVGEPALALQHLEALKRLNDESAKVATSTSAALMAARFDTAGREAKIATLRAEQVERAAQFQRTMFLSIGAATLVVMGALAWGLISIRRSRNKVRAANVVLGETNEALEKALKAKTEFLATTSHEIRTPLNGILGMTQVMLSDPKLDAGTRDRIGIVHGAGVTMRSLVDDILDVAKMETGNLTVDAAPMDLCATMKEVTRMWEEQARAKGLAFSLDLADAPHWIVSDAGRLRQIVFNLLSNAIKFTEKGAVSVRAAAEGEGDARRLRLEVRDSGIGIPAEKFDEIFESFKQADSGTTRRFGGTGLGLTICRNLARALGGDIAVESREGEGSAFAVDLPLVPAEAPEQEAKGAGAGTLLILDRNPIARSMLKTLFEPRFGAVKFAANPDEAAAELAAPGVTHLLVDEMTLKAAGEDPFAALAPLTRAAGDLGAQTTILWLKPDDAVRDALAAAGIGQVIEKPVAGAALVEKIISDTKENSDSPSPGPLVSRAA</sequence>
<evidence type="ECO:0000256" key="6">
    <source>
        <dbReference type="PROSITE-ProRule" id="PRU00339"/>
    </source>
</evidence>
<feature type="chain" id="PRO_5045182330" description="histidine kinase" evidence="9">
    <location>
        <begin position="28"/>
        <end position="820"/>
    </location>
</feature>
<dbReference type="Gene3D" id="3.30.565.10">
    <property type="entry name" value="Histidine kinase-like ATPase, C-terminal domain"/>
    <property type="match status" value="1"/>
</dbReference>
<evidence type="ECO:0000313" key="12">
    <source>
        <dbReference type="EMBL" id="MFD0946165.1"/>
    </source>
</evidence>